<evidence type="ECO:0000256" key="1">
    <source>
        <dbReference type="ARBA" id="ARBA00004651"/>
    </source>
</evidence>
<feature type="domain" description="EamA" evidence="7">
    <location>
        <begin position="168"/>
        <end position="300"/>
    </location>
</feature>
<keyword evidence="3 6" id="KW-0812">Transmembrane</keyword>
<evidence type="ECO:0000256" key="4">
    <source>
        <dbReference type="ARBA" id="ARBA00022989"/>
    </source>
</evidence>
<feature type="transmembrane region" description="Helical" evidence="6">
    <location>
        <begin position="108"/>
        <end position="129"/>
    </location>
</feature>
<feature type="transmembrane region" description="Helical" evidence="6">
    <location>
        <begin position="286"/>
        <end position="304"/>
    </location>
</feature>
<feature type="transmembrane region" description="Helical" evidence="6">
    <location>
        <begin position="170"/>
        <end position="189"/>
    </location>
</feature>
<feature type="transmembrane region" description="Helical" evidence="6">
    <location>
        <begin position="196"/>
        <end position="218"/>
    </location>
</feature>
<feature type="domain" description="EamA" evidence="7">
    <location>
        <begin position="24"/>
        <end position="152"/>
    </location>
</feature>
<dbReference type="KEGG" id="amim:MIM_c12900"/>
<reference evidence="8 9" key="1">
    <citation type="journal article" date="2014" name="Microbiology">
        <title>Unravelling the complete genome sequence of Advenella mimigardefordensis strain DPN7T and novel insights in the catabolism of the xenobiotic polythioester precursor 3,3'-dithiodipropionate.</title>
        <authorList>
            <person name="Wubbeler J.H."/>
            <person name="Hiessl S."/>
            <person name="Schuldes J."/>
            <person name="Thurmer A."/>
            <person name="Daniel R."/>
            <person name="Steinbuchel A."/>
        </authorList>
    </citation>
    <scope>NUCLEOTIDE SEQUENCE [LARGE SCALE GENOMIC DNA]</scope>
    <source>
        <strain evidence="9">DSM 17166 / LMG 22922 / DPN7</strain>
    </source>
</reference>
<comment type="subcellular location">
    <subcellularLocation>
        <location evidence="1">Cell membrane</location>
        <topology evidence="1">Multi-pass membrane protein</topology>
    </subcellularLocation>
</comment>
<feature type="transmembrane region" description="Helical" evidence="6">
    <location>
        <begin position="138"/>
        <end position="158"/>
    </location>
</feature>
<keyword evidence="2" id="KW-1003">Cell membrane</keyword>
<evidence type="ECO:0000313" key="9">
    <source>
        <dbReference type="Proteomes" id="UP000019095"/>
    </source>
</evidence>
<dbReference type="HOGENOM" id="CLU_033863_4_4_4"/>
<accession>W0P954</accession>
<dbReference type="PATRIC" id="fig|1247726.3.peg.1415"/>
<proteinExistence type="predicted"/>
<dbReference type="SUPFAM" id="SSF103481">
    <property type="entry name" value="Multidrug resistance efflux transporter EmrE"/>
    <property type="match status" value="2"/>
</dbReference>
<evidence type="ECO:0000256" key="2">
    <source>
        <dbReference type="ARBA" id="ARBA00022475"/>
    </source>
</evidence>
<feature type="transmembrane region" description="Helical" evidence="6">
    <location>
        <begin position="224"/>
        <end position="249"/>
    </location>
</feature>
<evidence type="ECO:0000256" key="3">
    <source>
        <dbReference type="ARBA" id="ARBA00022692"/>
    </source>
</evidence>
<dbReference type="RefSeq" id="WP_222836921.1">
    <property type="nucleotide sequence ID" value="NZ_CP003915.1"/>
</dbReference>
<evidence type="ECO:0000313" key="8">
    <source>
        <dbReference type="EMBL" id="AHG63384.1"/>
    </source>
</evidence>
<dbReference type="AlphaFoldDB" id="W0P954"/>
<dbReference type="EMBL" id="CP003915">
    <property type="protein sequence ID" value="AHG63384.1"/>
    <property type="molecule type" value="Genomic_DNA"/>
</dbReference>
<keyword evidence="4 6" id="KW-1133">Transmembrane helix</keyword>
<dbReference type="GO" id="GO:0005886">
    <property type="term" value="C:plasma membrane"/>
    <property type="evidence" value="ECO:0007669"/>
    <property type="project" value="UniProtKB-SubCell"/>
</dbReference>
<name>W0P954_ADVMD</name>
<dbReference type="PANTHER" id="PTHR32322:SF18">
    <property type="entry name" value="S-ADENOSYLMETHIONINE_S-ADENOSYLHOMOCYSTEINE TRANSPORTER"/>
    <property type="match status" value="1"/>
</dbReference>
<dbReference type="InterPro" id="IPR050638">
    <property type="entry name" value="AA-Vitamin_Transporters"/>
</dbReference>
<keyword evidence="9" id="KW-1185">Reference proteome</keyword>
<dbReference type="InterPro" id="IPR000620">
    <property type="entry name" value="EamA_dom"/>
</dbReference>
<feature type="transmembrane region" description="Helical" evidence="6">
    <location>
        <begin position="51"/>
        <end position="69"/>
    </location>
</feature>
<sequence length="318" mass="35124">MFNSHDEAKRSDLLTGILNWGPLLVPPLLWAGNFVIGRYIRHDIPPMTLAFARHLIALLCLLPFCYRPMYQYFAQYRALRWHLIGTALTGLAGFNLCIYVGLQSTVASNGLLLNSTIPVLIVILATMLYGHKLRINQAAGLIISCVGVLTIILHGDFSRLISLQFSHGDLIVFLGMICFTFYSLWLRYIPADVNRIGLFGFQLLIATLFLAPFFAWEYASGLRVIWTVGSVSAMLYVAIAASLAATFLYMTGVARIGSARAGVYIHLIPLYGVVLSTLFLGETIHYYHAAGLAAILAGLTAYNWDQISASLTKRTNPV</sequence>
<organism evidence="8 9">
    <name type="scientific">Advenella mimigardefordensis (strain DSM 17166 / LMG 22922 / DPN7)</name>
    <dbReference type="NCBI Taxonomy" id="1247726"/>
    <lineage>
        <taxon>Bacteria</taxon>
        <taxon>Pseudomonadati</taxon>
        <taxon>Pseudomonadota</taxon>
        <taxon>Betaproteobacteria</taxon>
        <taxon>Burkholderiales</taxon>
        <taxon>Alcaligenaceae</taxon>
    </lineage>
</organism>
<protein>
    <submittedName>
        <fullName evidence="8">Putative membrane protein, EamA family</fullName>
    </submittedName>
</protein>
<keyword evidence="5 6" id="KW-0472">Membrane</keyword>
<gene>
    <name evidence="8" type="ORF">MIM_c12900</name>
</gene>
<evidence type="ECO:0000259" key="7">
    <source>
        <dbReference type="Pfam" id="PF00892"/>
    </source>
</evidence>
<dbReference type="PANTHER" id="PTHR32322">
    <property type="entry name" value="INNER MEMBRANE TRANSPORTER"/>
    <property type="match status" value="1"/>
</dbReference>
<feature type="transmembrane region" description="Helical" evidence="6">
    <location>
        <begin position="261"/>
        <end position="280"/>
    </location>
</feature>
<dbReference type="Proteomes" id="UP000019095">
    <property type="component" value="Chromosome"/>
</dbReference>
<feature type="transmembrane region" description="Helical" evidence="6">
    <location>
        <begin position="12"/>
        <end position="31"/>
    </location>
</feature>
<dbReference type="Pfam" id="PF00892">
    <property type="entry name" value="EamA"/>
    <property type="match status" value="2"/>
</dbReference>
<evidence type="ECO:0000256" key="5">
    <source>
        <dbReference type="ARBA" id="ARBA00023136"/>
    </source>
</evidence>
<dbReference type="STRING" id="1247726.MIM_c12900"/>
<evidence type="ECO:0000256" key="6">
    <source>
        <dbReference type="SAM" id="Phobius"/>
    </source>
</evidence>
<dbReference type="InterPro" id="IPR037185">
    <property type="entry name" value="EmrE-like"/>
</dbReference>
<feature type="transmembrane region" description="Helical" evidence="6">
    <location>
        <begin position="81"/>
        <end position="102"/>
    </location>
</feature>
<dbReference type="eggNOG" id="COG0697">
    <property type="taxonomic scope" value="Bacteria"/>
</dbReference>